<dbReference type="OrthoDB" id="88903at2"/>
<dbReference type="Gene3D" id="3.40.50.300">
    <property type="entry name" value="P-loop containing nucleotide triphosphate hydrolases"/>
    <property type="match status" value="1"/>
</dbReference>
<dbReference type="InterPro" id="IPR052754">
    <property type="entry name" value="NTPase_KAP_P-loop"/>
</dbReference>
<evidence type="ECO:0000259" key="1">
    <source>
        <dbReference type="Pfam" id="PF07693"/>
    </source>
</evidence>
<evidence type="ECO:0000313" key="2">
    <source>
        <dbReference type="EMBL" id="AUB36219.1"/>
    </source>
</evidence>
<dbReference type="Pfam" id="PF07693">
    <property type="entry name" value="KAP_NTPase"/>
    <property type="match status" value="1"/>
</dbReference>
<name>A0A2K8SLA4_9NOSO</name>
<dbReference type="InterPro" id="IPR027417">
    <property type="entry name" value="P-loop_NTPase"/>
</dbReference>
<dbReference type="KEGG" id="nfl:COO91_02122"/>
<feature type="domain" description="KAP NTPase" evidence="1">
    <location>
        <begin position="26"/>
        <end position="301"/>
    </location>
</feature>
<sequence length="591" mass="68385">MAHTEINDVSADSSLVDPEKDLLGHANFAKYLAESICRMTYPEGFVIAVYGSWNSGKSTLLNFVVHYLQQKPEEEKPIIVPFNPWLFSGHENITRRFFDQLKNALSQESSVPKGLRERVADFAAIISDIPLPYAQTGKALAALLNDKDKEASQLKEEVEDTLVQQQRRIVITIDDIDRLAAEDIKELFRIFKAMRNFTNLVYLLVFDKEIVIRTVADTKEISEEAYLEKIIQVSFELPNPDKASLRRLLFEKLDHIFSQTPKQQINQTRWGDIYFQGIEHFITSIRDITRLINTLTVTYPVVKDEVNTVDFIAIESLRVFCPKIYSIIHQNPHIFVGKINLSIDELKNLLNTWIAQLRDEDKQPVKNLLMHLFPKLKFILANTYLDEKQELEWREQLRVCSLEIFPIYFRLSLSVGELSNIQIKIILGLVENTEKFRNYLIELTKQKLPNGTTQARVFIEQLENSTEEIPVNYIPSVVEALFDVSEQLLSQDDESNSILAFGNEVIISRCISQLLRQINETSRFELLKKVITQGKALPIINHEIATLKEQQSQYSTDQSNYEEKWLVNAQHLKELEEMTRKIEVKTDTSYK</sequence>
<dbReference type="PANTHER" id="PTHR22674">
    <property type="entry name" value="NTPASE, KAP FAMILY P-LOOP DOMAIN-CONTAINING 1"/>
    <property type="match status" value="1"/>
</dbReference>
<proteinExistence type="predicted"/>
<dbReference type="RefSeq" id="WP_100898212.1">
    <property type="nucleotide sequence ID" value="NZ_CAWNNC010000001.1"/>
</dbReference>
<reference evidence="2 3" key="1">
    <citation type="submission" date="2017-11" db="EMBL/GenBank/DDBJ databases">
        <title>Complete genome of a free-living desiccation-tolerant cyanobacterium and its photosynthetic adaptation to extreme terrestrial habitat.</title>
        <authorList>
            <person name="Shang J."/>
        </authorList>
    </citation>
    <scope>NUCLEOTIDE SEQUENCE [LARGE SCALE GENOMIC DNA]</scope>
    <source>
        <strain evidence="2 3">CCNUN1</strain>
    </source>
</reference>
<dbReference type="EMBL" id="CP024785">
    <property type="protein sequence ID" value="AUB36219.1"/>
    <property type="molecule type" value="Genomic_DNA"/>
</dbReference>
<dbReference type="InterPro" id="IPR011646">
    <property type="entry name" value="KAP_P-loop"/>
</dbReference>
<gene>
    <name evidence="2" type="ORF">COO91_02122</name>
</gene>
<keyword evidence="3" id="KW-1185">Reference proteome</keyword>
<protein>
    <submittedName>
        <fullName evidence="2">Putative P-loop ATPase, KAP-like</fullName>
    </submittedName>
</protein>
<dbReference type="Proteomes" id="UP000232003">
    <property type="component" value="Chromosome"/>
</dbReference>
<dbReference type="AlphaFoldDB" id="A0A2K8SLA4"/>
<evidence type="ECO:0000313" key="3">
    <source>
        <dbReference type="Proteomes" id="UP000232003"/>
    </source>
</evidence>
<organism evidence="2 3">
    <name type="scientific">Nostoc flagelliforme CCNUN1</name>
    <dbReference type="NCBI Taxonomy" id="2038116"/>
    <lineage>
        <taxon>Bacteria</taxon>
        <taxon>Bacillati</taxon>
        <taxon>Cyanobacteriota</taxon>
        <taxon>Cyanophyceae</taxon>
        <taxon>Nostocales</taxon>
        <taxon>Nostocaceae</taxon>
        <taxon>Nostoc</taxon>
    </lineage>
</organism>
<dbReference type="SUPFAM" id="SSF52540">
    <property type="entry name" value="P-loop containing nucleoside triphosphate hydrolases"/>
    <property type="match status" value="1"/>
</dbReference>
<dbReference type="PANTHER" id="PTHR22674:SF6">
    <property type="entry name" value="NTPASE KAP FAMILY P-LOOP DOMAIN-CONTAINING PROTEIN 1"/>
    <property type="match status" value="1"/>
</dbReference>
<accession>A0A2K8SLA4</accession>